<feature type="transmembrane region" description="Helical" evidence="7">
    <location>
        <begin position="140"/>
        <end position="158"/>
    </location>
</feature>
<evidence type="ECO:0000313" key="9">
    <source>
        <dbReference type="EMBL" id="PTX50125.1"/>
    </source>
</evidence>
<dbReference type="PANTHER" id="PTHR23513">
    <property type="entry name" value="INTEGRAL MEMBRANE EFFLUX PROTEIN-RELATED"/>
    <property type="match status" value="1"/>
</dbReference>
<dbReference type="Pfam" id="PF05977">
    <property type="entry name" value="MFS_3"/>
    <property type="match status" value="1"/>
</dbReference>
<feature type="transmembrane region" description="Helical" evidence="7">
    <location>
        <begin position="48"/>
        <end position="71"/>
    </location>
</feature>
<feature type="transmembrane region" description="Helical" evidence="7">
    <location>
        <begin position="236"/>
        <end position="255"/>
    </location>
</feature>
<keyword evidence="3" id="KW-1003">Cell membrane</keyword>
<name>A0A2T6B266_9BACL</name>
<evidence type="ECO:0000256" key="3">
    <source>
        <dbReference type="ARBA" id="ARBA00022475"/>
    </source>
</evidence>
<dbReference type="AlphaFoldDB" id="A0A2T6B266"/>
<evidence type="ECO:0000256" key="1">
    <source>
        <dbReference type="ARBA" id="ARBA00004651"/>
    </source>
</evidence>
<keyword evidence="4 7" id="KW-0812">Transmembrane</keyword>
<evidence type="ECO:0000256" key="5">
    <source>
        <dbReference type="ARBA" id="ARBA00022989"/>
    </source>
</evidence>
<comment type="caution">
    <text evidence="9">The sequence shown here is derived from an EMBL/GenBank/DDBJ whole genome shotgun (WGS) entry which is preliminary data.</text>
</comment>
<evidence type="ECO:0000256" key="6">
    <source>
        <dbReference type="ARBA" id="ARBA00023136"/>
    </source>
</evidence>
<feature type="transmembrane region" description="Helical" evidence="7">
    <location>
        <begin position="165"/>
        <end position="185"/>
    </location>
</feature>
<keyword evidence="2" id="KW-0813">Transport</keyword>
<dbReference type="GO" id="GO:0022857">
    <property type="term" value="F:transmembrane transporter activity"/>
    <property type="evidence" value="ECO:0007669"/>
    <property type="project" value="InterPro"/>
</dbReference>
<dbReference type="PROSITE" id="PS50850">
    <property type="entry name" value="MFS"/>
    <property type="match status" value="1"/>
</dbReference>
<keyword evidence="10" id="KW-1185">Reference proteome</keyword>
<evidence type="ECO:0000256" key="2">
    <source>
        <dbReference type="ARBA" id="ARBA00022448"/>
    </source>
</evidence>
<organism evidence="9 10">
    <name type="scientific">Melghirimyces profundicolus</name>
    <dbReference type="NCBI Taxonomy" id="1242148"/>
    <lineage>
        <taxon>Bacteria</taxon>
        <taxon>Bacillati</taxon>
        <taxon>Bacillota</taxon>
        <taxon>Bacilli</taxon>
        <taxon>Bacillales</taxon>
        <taxon>Thermoactinomycetaceae</taxon>
        <taxon>Melghirimyces</taxon>
    </lineage>
</organism>
<dbReference type="InterPro" id="IPR010290">
    <property type="entry name" value="TM_effector"/>
</dbReference>
<evidence type="ECO:0000256" key="7">
    <source>
        <dbReference type="SAM" id="Phobius"/>
    </source>
</evidence>
<feature type="transmembrane region" description="Helical" evidence="7">
    <location>
        <begin position="261"/>
        <end position="281"/>
    </location>
</feature>
<evidence type="ECO:0000256" key="4">
    <source>
        <dbReference type="ARBA" id="ARBA00022692"/>
    </source>
</evidence>
<evidence type="ECO:0000259" key="8">
    <source>
        <dbReference type="PROSITE" id="PS50850"/>
    </source>
</evidence>
<evidence type="ECO:0000313" key="10">
    <source>
        <dbReference type="Proteomes" id="UP000244240"/>
    </source>
</evidence>
<feature type="transmembrane region" description="Helical" evidence="7">
    <location>
        <begin position="111"/>
        <end position="128"/>
    </location>
</feature>
<dbReference type="Proteomes" id="UP000244240">
    <property type="component" value="Unassembled WGS sequence"/>
</dbReference>
<dbReference type="PANTHER" id="PTHR23513:SF6">
    <property type="entry name" value="MAJOR FACILITATOR SUPERFAMILY ASSOCIATED DOMAIN-CONTAINING PROTEIN"/>
    <property type="match status" value="1"/>
</dbReference>
<comment type="subcellular location">
    <subcellularLocation>
        <location evidence="1">Cell membrane</location>
        <topology evidence="1">Multi-pass membrane protein</topology>
    </subcellularLocation>
</comment>
<gene>
    <name evidence="9" type="ORF">C8P63_1387</name>
</gene>
<proteinExistence type="predicted"/>
<dbReference type="SUPFAM" id="SSF103473">
    <property type="entry name" value="MFS general substrate transporter"/>
    <property type="match status" value="1"/>
</dbReference>
<feature type="domain" description="Major facilitator superfamily (MFS) profile" evidence="8">
    <location>
        <begin position="53"/>
        <end position="313"/>
    </location>
</feature>
<dbReference type="EMBL" id="QBKR01000038">
    <property type="protein sequence ID" value="PTX50125.1"/>
    <property type="molecule type" value="Genomic_DNA"/>
</dbReference>
<dbReference type="GO" id="GO:0005886">
    <property type="term" value="C:plasma membrane"/>
    <property type="evidence" value="ECO:0007669"/>
    <property type="project" value="UniProtKB-SubCell"/>
</dbReference>
<keyword evidence="5 7" id="KW-1133">Transmembrane helix</keyword>
<protein>
    <submittedName>
        <fullName evidence="9">Transmembrane secretion effector</fullName>
    </submittedName>
</protein>
<reference evidence="9 10" key="1">
    <citation type="submission" date="2018-04" db="EMBL/GenBank/DDBJ databases">
        <title>Genomic Encyclopedia of Archaeal and Bacterial Type Strains, Phase II (KMG-II): from individual species to whole genera.</title>
        <authorList>
            <person name="Goeker M."/>
        </authorList>
    </citation>
    <scope>NUCLEOTIDE SEQUENCE [LARGE SCALE GENOMIC DNA]</scope>
    <source>
        <strain evidence="9 10">DSM 45787</strain>
    </source>
</reference>
<dbReference type="InterPro" id="IPR020846">
    <property type="entry name" value="MFS_dom"/>
</dbReference>
<dbReference type="Gene3D" id="1.20.1250.20">
    <property type="entry name" value="MFS general substrate transporter like domains"/>
    <property type="match status" value="1"/>
</dbReference>
<dbReference type="InterPro" id="IPR036259">
    <property type="entry name" value="MFS_trans_sf"/>
</dbReference>
<sequence>MASSFTSGGFQLYFPKRSELPLTTLACPDDRLENLLGRRPAIITPFRWTAPVVMVINAITYLCSALSLTLIQNQEKKPHIPDKQRPFFRNIHEGMNFVVRNPHLRAIAGEAGNYNLFYQVVWTVIFLYMTRELRLGPDSVGIVLSVLSGGAWVGSVTARSLERRFALGPTIVGSMIVGCGSYLLIPLSGMIPVGSLAILLISFFLIGFGVVISNIHVVSLRQAITPPHLMGRANAAYRFAVAGTTPLGALLGGLLGTYFGLQTTLLIGALGTLSALLWLLFKIDGGCHWAVLQRSFQPKTSAVDSGGRHPVLF</sequence>
<accession>A0A2T6B266</accession>
<keyword evidence="6 7" id="KW-0472">Membrane</keyword>
<feature type="transmembrane region" description="Helical" evidence="7">
    <location>
        <begin position="191"/>
        <end position="215"/>
    </location>
</feature>